<dbReference type="CDD" id="cd22159">
    <property type="entry name" value="F-box_AtTIR1-like"/>
    <property type="match status" value="1"/>
</dbReference>
<dbReference type="InterPro" id="IPR001810">
    <property type="entry name" value="F-box_dom"/>
</dbReference>
<dbReference type="InterPro" id="IPR006553">
    <property type="entry name" value="Leu-rich_rpt_Cys-con_subtyp"/>
</dbReference>
<protein>
    <submittedName>
        <fullName evidence="3">F-box/LRR-repeat protein 8</fullName>
    </submittedName>
</protein>
<feature type="compositionally biased region" description="Low complexity" evidence="1">
    <location>
        <begin position="1"/>
        <end position="14"/>
    </location>
</feature>
<dbReference type="Gene3D" id="3.80.10.10">
    <property type="entry name" value="Ribonuclease Inhibitor"/>
    <property type="match status" value="2"/>
</dbReference>
<organism evidence="3 4">
    <name type="scientific">Cardamine amara subsp. amara</name>
    <dbReference type="NCBI Taxonomy" id="228776"/>
    <lineage>
        <taxon>Eukaryota</taxon>
        <taxon>Viridiplantae</taxon>
        <taxon>Streptophyta</taxon>
        <taxon>Embryophyta</taxon>
        <taxon>Tracheophyta</taxon>
        <taxon>Spermatophyta</taxon>
        <taxon>Magnoliopsida</taxon>
        <taxon>eudicotyledons</taxon>
        <taxon>Gunneridae</taxon>
        <taxon>Pentapetalae</taxon>
        <taxon>rosids</taxon>
        <taxon>malvids</taxon>
        <taxon>Brassicales</taxon>
        <taxon>Brassicaceae</taxon>
        <taxon>Cardamineae</taxon>
        <taxon>Cardamine</taxon>
    </lineage>
</organism>
<dbReference type="InterPro" id="IPR036047">
    <property type="entry name" value="F-box-like_dom_sf"/>
</dbReference>
<dbReference type="InterPro" id="IPR001611">
    <property type="entry name" value="Leu-rich_rpt"/>
</dbReference>
<evidence type="ECO:0000313" key="4">
    <source>
        <dbReference type="Proteomes" id="UP001558713"/>
    </source>
</evidence>
<dbReference type="FunFam" id="1.20.1280.50:FF:000005">
    <property type="entry name" value="F-box/LRR-repeat protein 3 isoform X1"/>
    <property type="match status" value="1"/>
</dbReference>
<dbReference type="AlphaFoldDB" id="A0ABD1C271"/>
<proteinExistence type="predicted"/>
<dbReference type="SUPFAM" id="SSF81383">
    <property type="entry name" value="F-box domain"/>
    <property type="match status" value="1"/>
</dbReference>
<feature type="region of interest" description="Disordered" evidence="1">
    <location>
        <begin position="1"/>
        <end position="28"/>
    </location>
</feature>
<name>A0ABD1C271_CARAN</name>
<feature type="domain" description="F-box" evidence="2">
    <location>
        <begin position="35"/>
        <end position="65"/>
    </location>
</feature>
<dbReference type="PANTHER" id="PTHR13318">
    <property type="entry name" value="PARTNER OF PAIRED, ISOFORM B-RELATED"/>
    <property type="match status" value="1"/>
</dbReference>
<dbReference type="SUPFAM" id="SSF52047">
    <property type="entry name" value="RNI-like"/>
    <property type="match status" value="1"/>
</dbReference>
<keyword evidence="4" id="KW-1185">Reference proteome</keyword>
<gene>
    <name evidence="3" type="ORF">V5N11_034311</name>
</gene>
<dbReference type="PANTHER" id="PTHR13318:SF92">
    <property type="entry name" value="F-BOX_LRR-REPEAT PROTEIN 8-RELATED"/>
    <property type="match status" value="1"/>
</dbReference>
<dbReference type="Proteomes" id="UP001558713">
    <property type="component" value="Unassembled WGS sequence"/>
</dbReference>
<dbReference type="SMART" id="SM00367">
    <property type="entry name" value="LRR_CC"/>
    <property type="match status" value="6"/>
</dbReference>
<dbReference type="GO" id="GO:0005737">
    <property type="term" value="C:cytoplasm"/>
    <property type="evidence" value="ECO:0007669"/>
    <property type="project" value="UniProtKB-ARBA"/>
</dbReference>
<dbReference type="Pfam" id="PF13516">
    <property type="entry name" value="LRR_6"/>
    <property type="match status" value="2"/>
</dbReference>
<reference evidence="3 4" key="1">
    <citation type="submission" date="2024-04" db="EMBL/GenBank/DDBJ databases">
        <title>Genome assembly C_amara_ONT_v2.</title>
        <authorList>
            <person name="Yant L."/>
            <person name="Moore C."/>
            <person name="Slenker M."/>
        </authorList>
    </citation>
    <scope>NUCLEOTIDE SEQUENCE [LARGE SCALE GENOMIC DNA]</scope>
    <source>
        <tissue evidence="3">Leaf</tissue>
    </source>
</reference>
<accession>A0ABD1C271</accession>
<dbReference type="FunFam" id="3.80.10.10:FF:000449">
    <property type="entry name" value="F-box protein SKIP2"/>
    <property type="match status" value="1"/>
</dbReference>
<dbReference type="Pfam" id="PF12937">
    <property type="entry name" value="F-box-like"/>
    <property type="match status" value="1"/>
</dbReference>
<dbReference type="InterPro" id="IPR032675">
    <property type="entry name" value="LRR_dom_sf"/>
</dbReference>
<evidence type="ECO:0000313" key="3">
    <source>
        <dbReference type="EMBL" id="KAL1223563.1"/>
    </source>
</evidence>
<evidence type="ECO:0000259" key="2">
    <source>
        <dbReference type="Pfam" id="PF12937"/>
    </source>
</evidence>
<evidence type="ECO:0000256" key="1">
    <source>
        <dbReference type="SAM" id="MobiDB-lite"/>
    </source>
</evidence>
<dbReference type="EMBL" id="JBANAX010000071">
    <property type="protein sequence ID" value="KAL1223563.1"/>
    <property type="molecule type" value="Genomic_DNA"/>
</dbReference>
<comment type="caution">
    <text evidence="3">The sequence shown here is derived from an EMBL/GenBank/DDBJ whole genome shotgun (WGS) entry which is preliminary data.</text>
</comment>
<sequence length="507" mass="55177">MGQSASTSFTITTPSPSPPPSLPDSAVEPYDYTTNLPDECLSLIFQSLNNSDRKHCSLVCHRWLKIEGQCRHRLSLKAQSDLISMIPSLFTRFDSVTKLTLKSDRRSLSISDDGVIMISLRCRNLTRLKLRACREISDVGMMVLSENCKRLKKVNFGSCSFGVKGMNAVLNNCLVLEELTVKRLRGIKDGSAEVIGPGLAAGSLKMICLKELHNGQCFAPLISGAKGLKSLKIFRCSGDWDLVFEAVGDKVNGIVEIHLERIQMSDSGLTALSKCSGVEILHLVKTPDCTNIGLALFAERCKLLRKLHIDGWKTNRIADDGLIVVAKSCWNLQELVLIGVNPTKLSFEALASNCLNLERLALCGSDTVGDTELCCIAEKCMALKKLCIKNCPITDNGMEALVTGCPNLVKVKVKKCRGVTSEGADRLRTTRALLVVNLDTPETPIASEGGAQENAIELPPSTLQIPTLRNASGSTSRSTSVKSRLGFSSRRNFVAYALRRLGSRSSS</sequence>